<reference evidence="1" key="1">
    <citation type="journal article" date="2023" name="IScience">
        <title>Live-bearing cockroach genome reveals convergent evolutionary mechanisms linked to viviparity in insects and beyond.</title>
        <authorList>
            <person name="Fouks B."/>
            <person name="Harrison M.C."/>
            <person name="Mikhailova A.A."/>
            <person name="Marchal E."/>
            <person name="English S."/>
            <person name="Carruthers M."/>
            <person name="Jennings E.C."/>
            <person name="Chiamaka E.L."/>
            <person name="Frigard R.A."/>
            <person name="Pippel M."/>
            <person name="Attardo G.M."/>
            <person name="Benoit J.B."/>
            <person name="Bornberg-Bauer E."/>
            <person name="Tobe S.S."/>
        </authorList>
    </citation>
    <scope>NUCLEOTIDE SEQUENCE</scope>
    <source>
        <strain evidence="1">Stay&amp;Tobe</strain>
    </source>
</reference>
<feature type="non-terminal residue" evidence="1">
    <location>
        <position position="1"/>
    </location>
</feature>
<dbReference type="EMBL" id="JASPKZ010008539">
    <property type="protein sequence ID" value="KAJ9579292.1"/>
    <property type="molecule type" value="Genomic_DNA"/>
</dbReference>
<name>A0AAD7ZFD6_DIPPU</name>
<keyword evidence="2" id="KW-1185">Reference proteome</keyword>
<protein>
    <submittedName>
        <fullName evidence="1">Uncharacterized protein</fullName>
    </submittedName>
</protein>
<organism evidence="1 2">
    <name type="scientific">Diploptera punctata</name>
    <name type="common">Pacific beetle cockroach</name>
    <dbReference type="NCBI Taxonomy" id="6984"/>
    <lineage>
        <taxon>Eukaryota</taxon>
        <taxon>Metazoa</taxon>
        <taxon>Ecdysozoa</taxon>
        <taxon>Arthropoda</taxon>
        <taxon>Hexapoda</taxon>
        <taxon>Insecta</taxon>
        <taxon>Pterygota</taxon>
        <taxon>Neoptera</taxon>
        <taxon>Polyneoptera</taxon>
        <taxon>Dictyoptera</taxon>
        <taxon>Blattodea</taxon>
        <taxon>Blaberoidea</taxon>
        <taxon>Blaberidae</taxon>
        <taxon>Diplopterinae</taxon>
        <taxon>Diploptera</taxon>
    </lineage>
</organism>
<sequence>NSSTLRSCILLRSVEHNTLRSEEALVSVSSSVMEVSACTGIILCKLGFDVSVDALLCSNFKLFLPIRVKCCSCFPTGRHWSPCPGVGQEKVAMKFGYRKMTNKLVRAFRLLKVNNRRIICLQHGITIRHAIIC</sequence>
<dbReference type="AlphaFoldDB" id="A0AAD7ZFD6"/>
<evidence type="ECO:0000313" key="2">
    <source>
        <dbReference type="Proteomes" id="UP001233999"/>
    </source>
</evidence>
<proteinExistence type="predicted"/>
<feature type="non-terminal residue" evidence="1">
    <location>
        <position position="133"/>
    </location>
</feature>
<dbReference type="Proteomes" id="UP001233999">
    <property type="component" value="Unassembled WGS sequence"/>
</dbReference>
<comment type="caution">
    <text evidence="1">The sequence shown here is derived from an EMBL/GenBank/DDBJ whole genome shotgun (WGS) entry which is preliminary data.</text>
</comment>
<accession>A0AAD7ZFD6</accession>
<gene>
    <name evidence="1" type="ORF">L9F63_024601</name>
</gene>
<evidence type="ECO:0000313" key="1">
    <source>
        <dbReference type="EMBL" id="KAJ9579292.1"/>
    </source>
</evidence>
<reference evidence="1" key="2">
    <citation type="submission" date="2023-05" db="EMBL/GenBank/DDBJ databases">
        <authorList>
            <person name="Fouks B."/>
        </authorList>
    </citation>
    <scope>NUCLEOTIDE SEQUENCE</scope>
    <source>
        <strain evidence="1">Stay&amp;Tobe</strain>
        <tissue evidence="1">Testes</tissue>
    </source>
</reference>